<dbReference type="Proteomes" id="UP000016560">
    <property type="component" value="Unassembled WGS sequence"/>
</dbReference>
<keyword evidence="1" id="KW-0175">Coiled coil</keyword>
<dbReference type="eggNOG" id="ENOG5033I79">
    <property type="taxonomic scope" value="Bacteria"/>
</dbReference>
<dbReference type="AlphaFoldDB" id="U2Z8T1"/>
<dbReference type="STRING" id="43263.A0T30_18695"/>
<evidence type="ECO:0000313" key="3">
    <source>
        <dbReference type="Proteomes" id="UP000016560"/>
    </source>
</evidence>
<name>U2Z8T1_AQUA1</name>
<feature type="coiled-coil region" evidence="1">
    <location>
        <begin position="42"/>
        <end position="69"/>
    </location>
</feature>
<comment type="caution">
    <text evidence="2">The sequence shown here is derived from an EMBL/GenBank/DDBJ whole genome shotgun (WGS) entry which is preliminary data.</text>
</comment>
<organism evidence="2 3">
    <name type="scientific">Aquipseudomonas alcaligenes (strain ATCC 14909 / DSM 50342 / CCUG 1425 / JCM 20561 / NBRC 14159 / NCIMB 9945 / NCTC 10367 / 1577)</name>
    <name type="common">Pseudomonas alcaligenes</name>
    <dbReference type="NCBI Taxonomy" id="1215092"/>
    <lineage>
        <taxon>Bacteria</taxon>
        <taxon>Pseudomonadati</taxon>
        <taxon>Pseudomonadota</taxon>
        <taxon>Gammaproteobacteria</taxon>
        <taxon>Pseudomonadales</taxon>
        <taxon>Pseudomonadaceae</taxon>
        <taxon>Aquipseudomonas</taxon>
    </lineage>
</organism>
<evidence type="ECO:0000256" key="1">
    <source>
        <dbReference type="SAM" id="Coils"/>
    </source>
</evidence>
<dbReference type="EMBL" id="BATI01000033">
    <property type="protein sequence ID" value="GAD64141.1"/>
    <property type="molecule type" value="Genomic_DNA"/>
</dbReference>
<proteinExistence type="predicted"/>
<sequence>MLEKIAEGEAMGVHQWARQELESSLERARTQGFDPLMTLRALLSEAVELNRLERELADLAQELQFLADNLDPQRDYAFMRP</sequence>
<reference evidence="2" key="1">
    <citation type="submission" date="2024-09" db="EMBL/GenBank/DDBJ databases">
        <title>Whole genome shotgun sequence of Pseudomonas alcaligenes NBRC 14159.</title>
        <authorList>
            <person name="Yoshida I."/>
            <person name="Hosoyama A."/>
            <person name="Tsuchikane K."/>
            <person name="Noguchi M."/>
            <person name="Hirakata S."/>
            <person name="Ando Y."/>
            <person name="Ohji S."/>
            <person name="Yamazoe A."/>
            <person name="Yamazaki S."/>
            <person name="Fujita N."/>
        </authorList>
    </citation>
    <scope>NUCLEOTIDE SEQUENCE</scope>
    <source>
        <strain evidence="2">NBRC 14159</strain>
    </source>
</reference>
<gene>
    <name evidence="2" type="ORF">PA6_033_00680</name>
</gene>
<keyword evidence="3" id="KW-1185">Reference proteome</keyword>
<protein>
    <submittedName>
        <fullName evidence="2">Uncharacterized protein</fullName>
    </submittedName>
</protein>
<accession>U2Z8T1</accession>
<evidence type="ECO:0000313" key="2">
    <source>
        <dbReference type="EMBL" id="GAD64141.1"/>
    </source>
</evidence>